<protein>
    <submittedName>
        <fullName evidence="1">Uncharacterized protein</fullName>
    </submittedName>
</protein>
<dbReference type="EMBL" id="JABMCC010000117">
    <property type="protein sequence ID" value="NUU56917.1"/>
    <property type="molecule type" value="Genomic_DNA"/>
</dbReference>
<keyword evidence="2" id="KW-1185">Reference proteome</keyword>
<evidence type="ECO:0000313" key="1">
    <source>
        <dbReference type="EMBL" id="NUU56917.1"/>
    </source>
</evidence>
<dbReference type="GeneID" id="97133581"/>
<evidence type="ECO:0000313" key="2">
    <source>
        <dbReference type="Proteomes" id="UP000577724"/>
    </source>
</evidence>
<accession>A0ABX2MSC6</accession>
<sequence>MYKEWRTLLLDDAGIFKYKVGLFIVADSVLSHLPIPGFPCTIGSVEYQHMSLISDTYPNGLLNQWFKSSISLIREKPI</sequence>
<gene>
    <name evidence="1" type="ORF">HP548_22810</name>
</gene>
<name>A0ABX2MSC6_9BACL</name>
<organism evidence="1 2">
    <name type="scientific">Paenibacillus taichungensis</name>
    <dbReference type="NCBI Taxonomy" id="484184"/>
    <lineage>
        <taxon>Bacteria</taxon>
        <taxon>Bacillati</taxon>
        <taxon>Bacillota</taxon>
        <taxon>Bacilli</taxon>
        <taxon>Bacillales</taxon>
        <taxon>Paenibacillaceae</taxon>
        <taxon>Paenibacillus</taxon>
    </lineage>
</organism>
<reference evidence="1 2" key="1">
    <citation type="submission" date="2020-05" db="EMBL/GenBank/DDBJ databases">
        <title>Genome Sequencing of Type Strains.</title>
        <authorList>
            <person name="Lemaire J.F."/>
            <person name="Inderbitzin P."/>
            <person name="Gregorio O.A."/>
            <person name="Collins S.B."/>
            <person name="Wespe N."/>
            <person name="Knight-Connoni V."/>
        </authorList>
    </citation>
    <scope>NUCLEOTIDE SEQUENCE [LARGE SCALE GENOMIC DNA]</scope>
    <source>
        <strain evidence="1 2">DSM 19942</strain>
    </source>
</reference>
<proteinExistence type="predicted"/>
<dbReference type="RefSeq" id="WP_099853728.1">
    <property type="nucleotide sequence ID" value="NZ_CBCRYD010000048.1"/>
</dbReference>
<comment type="caution">
    <text evidence="1">The sequence shown here is derived from an EMBL/GenBank/DDBJ whole genome shotgun (WGS) entry which is preliminary data.</text>
</comment>
<dbReference type="Proteomes" id="UP000577724">
    <property type="component" value="Unassembled WGS sequence"/>
</dbReference>